<dbReference type="GO" id="GO:0005737">
    <property type="term" value="C:cytoplasm"/>
    <property type="evidence" value="ECO:0007669"/>
    <property type="project" value="UniProtKB-SubCell"/>
</dbReference>
<sequence length="170" mass="19411">MTKEPLYSDGSRISVAFCCLGNICRSPMAEAVMRHATNEMKMLHLIDEIDSFGTSGFHAGDGPDRRTVQTCRANGVPVNHVSRQVRLSDFEKFDYIFAMDRENLEDLKYMQPRGSKAKIMLFGDYREDPKLDRIISDPYYGGPDGFQRSFRQLDHFARTFLKKLAAGTEQ</sequence>
<protein>
    <submittedName>
        <fullName evidence="10">Phosphotyrosine protein phosphatase I superfamily</fullName>
    </submittedName>
</protein>
<dbReference type="GeneID" id="80883798"/>
<dbReference type="PANTHER" id="PTHR11717:SF7">
    <property type="entry name" value="LOW MOLECULAR WEIGHT PHOSPHOTYROSINE PROTEIN PHOSPHATASE"/>
    <property type="match status" value="1"/>
</dbReference>
<dbReference type="FunFam" id="3.40.50.2300:FF:000105">
    <property type="entry name" value="Low molecular weight phosphotyrosine protein"/>
    <property type="match status" value="1"/>
</dbReference>
<dbReference type="Proteomes" id="UP001217417">
    <property type="component" value="Unassembled WGS sequence"/>
</dbReference>
<dbReference type="InterPro" id="IPR050438">
    <property type="entry name" value="LMW_PTPase"/>
</dbReference>
<comment type="subcellular location">
    <subcellularLocation>
        <location evidence="2">Cytoplasm</location>
    </subcellularLocation>
</comment>
<dbReference type="EMBL" id="JARPMG010000011">
    <property type="protein sequence ID" value="KAJ8097493.1"/>
    <property type="molecule type" value="Genomic_DNA"/>
</dbReference>
<dbReference type="GO" id="GO:0003993">
    <property type="term" value="F:acid phosphatase activity"/>
    <property type="evidence" value="ECO:0007669"/>
    <property type="project" value="UniProtKB-EC"/>
</dbReference>
<keyword evidence="4" id="KW-0963">Cytoplasm</keyword>
<evidence type="ECO:0000259" key="9">
    <source>
        <dbReference type="SMART" id="SM00226"/>
    </source>
</evidence>
<reference evidence="10" key="1">
    <citation type="submission" date="2023-03" db="EMBL/GenBank/DDBJ databases">
        <title>Near-Complete genome sequence of Lipomyces tetrasporous NRRL Y-64009, an oleaginous yeast capable of growing on lignocellulosic hydrolysates.</title>
        <authorList>
            <consortium name="Lawrence Berkeley National Laboratory"/>
            <person name="Jagtap S.S."/>
            <person name="Liu J.-J."/>
            <person name="Walukiewicz H.E."/>
            <person name="Pangilinan J."/>
            <person name="Lipzen A."/>
            <person name="Ahrendt S."/>
            <person name="Koriabine M."/>
            <person name="Cobaugh K."/>
            <person name="Salamov A."/>
            <person name="Yoshinaga Y."/>
            <person name="Ng V."/>
            <person name="Daum C."/>
            <person name="Grigoriev I.V."/>
            <person name="Slininger P.J."/>
            <person name="Dien B.S."/>
            <person name="Jin Y.-S."/>
            <person name="Rao C.V."/>
        </authorList>
    </citation>
    <scope>NUCLEOTIDE SEQUENCE</scope>
    <source>
        <strain evidence="10">NRRL Y-64009</strain>
    </source>
</reference>
<keyword evidence="5" id="KW-0378">Hydrolase</keyword>
<gene>
    <name evidence="10" type="ORF">POJ06DRAFT_261532</name>
</gene>
<dbReference type="InterPro" id="IPR017867">
    <property type="entry name" value="Tyr_phospatase_low_mol_wt"/>
</dbReference>
<dbReference type="SUPFAM" id="SSF52788">
    <property type="entry name" value="Phosphotyrosine protein phosphatases I"/>
    <property type="match status" value="1"/>
</dbReference>
<evidence type="ECO:0000256" key="3">
    <source>
        <dbReference type="ARBA" id="ARBA00011063"/>
    </source>
</evidence>
<dbReference type="Gene3D" id="3.40.50.2300">
    <property type="match status" value="1"/>
</dbReference>
<dbReference type="SMART" id="SM00226">
    <property type="entry name" value="LMWPc"/>
    <property type="match status" value="1"/>
</dbReference>
<feature type="active site" description="Proton donor" evidence="8">
    <location>
        <position position="137"/>
    </location>
</feature>
<evidence type="ECO:0000256" key="2">
    <source>
        <dbReference type="ARBA" id="ARBA00004496"/>
    </source>
</evidence>
<organism evidence="10 11">
    <name type="scientific">Lipomyces tetrasporus</name>
    <dbReference type="NCBI Taxonomy" id="54092"/>
    <lineage>
        <taxon>Eukaryota</taxon>
        <taxon>Fungi</taxon>
        <taxon>Dikarya</taxon>
        <taxon>Ascomycota</taxon>
        <taxon>Saccharomycotina</taxon>
        <taxon>Lipomycetes</taxon>
        <taxon>Lipomycetales</taxon>
        <taxon>Lipomycetaceae</taxon>
        <taxon>Lipomyces</taxon>
    </lineage>
</organism>
<evidence type="ECO:0000256" key="8">
    <source>
        <dbReference type="PIRSR" id="PIRSR617867-1"/>
    </source>
</evidence>
<feature type="domain" description="Phosphotyrosine protein phosphatase I" evidence="9">
    <location>
        <begin position="13"/>
        <end position="163"/>
    </location>
</feature>
<dbReference type="CDD" id="cd16343">
    <property type="entry name" value="LMWPTP"/>
    <property type="match status" value="1"/>
</dbReference>
<name>A0AAD7VPS4_9ASCO</name>
<feature type="active site" evidence="8">
    <location>
        <position position="25"/>
    </location>
</feature>
<dbReference type="PANTHER" id="PTHR11717">
    <property type="entry name" value="LOW MOLECULAR WEIGHT PROTEIN TYROSINE PHOSPHATASE"/>
    <property type="match status" value="1"/>
</dbReference>
<comment type="similarity">
    <text evidence="3">Belongs to the low molecular weight phosphotyrosine protein phosphatase family.</text>
</comment>
<dbReference type="GO" id="GO:0004725">
    <property type="term" value="F:protein tyrosine phosphatase activity"/>
    <property type="evidence" value="ECO:0007669"/>
    <property type="project" value="UniProtKB-EC"/>
</dbReference>
<comment type="caution">
    <text evidence="10">The sequence shown here is derived from an EMBL/GenBank/DDBJ whole genome shotgun (WGS) entry which is preliminary data.</text>
</comment>
<evidence type="ECO:0000256" key="4">
    <source>
        <dbReference type="ARBA" id="ARBA00022490"/>
    </source>
</evidence>
<dbReference type="RefSeq" id="XP_056040943.1">
    <property type="nucleotide sequence ID" value="XM_056188632.1"/>
</dbReference>
<evidence type="ECO:0000313" key="10">
    <source>
        <dbReference type="EMBL" id="KAJ8097493.1"/>
    </source>
</evidence>
<keyword evidence="6" id="KW-0904">Protein phosphatase</keyword>
<dbReference type="AlphaFoldDB" id="A0AAD7VPS4"/>
<accession>A0AAD7VPS4</accession>
<keyword evidence="11" id="KW-1185">Reference proteome</keyword>
<comment type="catalytic activity">
    <reaction evidence="7">
        <text>O-phospho-L-tyrosyl-[protein] + H2O = L-tyrosyl-[protein] + phosphate</text>
        <dbReference type="Rhea" id="RHEA:10684"/>
        <dbReference type="Rhea" id="RHEA-COMP:10136"/>
        <dbReference type="Rhea" id="RHEA-COMP:20101"/>
        <dbReference type="ChEBI" id="CHEBI:15377"/>
        <dbReference type="ChEBI" id="CHEBI:43474"/>
        <dbReference type="ChEBI" id="CHEBI:46858"/>
        <dbReference type="ChEBI" id="CHEBI:61978"/>
        <dbReference type="EC" id="3.1.3.48"/>
    </reaction>
</comment>
<comment type="catalytic activity">
    <reaction evidence="1">
        <text>a phosphate monoester + H2O = an alcohol + phosphate</text>
        <dbReference type="Rhea" id="RHEA:15017"/>
        <dbReference type="ChEBI" id="CHEBI:15377"/>
        <dbReference type="ChEBI" id="CHEBI:30879"/>
        <dbReference type="ChEBI" id="CHEBI:43474"/>
        <dbReference type="ChEBI" id="CHEBI:67140"/>
        <dbReference type="EC" id="3.1.3.2"/>
    </reaction>
</comment>
<proteinExistence type="inferred from homology"/>
<evidence type="ECO:0000313" key="11">
    <source>
        <dbReference type="Proteomes" id="UP001217417"/>
    </source>
</evidence>
<evidence type="ECO:0000256" key="7">
    <source>
        <dbReference type="ARBA" id="ARBA00051722"/>
    </source>
</evidence>
<evidence type="ECO:0000256" key="5">
    <source>
        <dbReference type="ARBA" id="ARBA00022801"/>
    </source>
</evidence>
<evidence type="ECO:0000256" key="6">
    <source>
        <dbReference type="ARBA" id="ARBA00022912"/>
    </source>
</evidence>
<feature type="active site" evidence="8">
    <location>
        <position position="19"/>
    </location>
</feature>
<dbReference type="Pfam" id="PF01451">
    <property type="entry name" value="LMWPc"/>
    <property type="match status" value="1"/>
</dbReference>
<dbReference type="PRINTS" id="PR00719">
    <property type="entry name" value="LMWPTPASE"/>
</dbReference>
<dbReference type="InterPro" id="IPR036196">
    <property type="entry name" value="Ptyr_pPase_sf"/>
</dbReference>
<dbReference type="InterPro" id="IPR023485">
    <property type="entry name" value="Ptyr_pPase"/>
</dbReference>
<evidence type="ECO:0000256" key="1">
    <source>
        <dbReference type="ARBA" id="ARBA00000032"/>
    </source>
</evidence>